<reference evidence="3 4" key="1">
    <citation type="submission" date="2024-02" db="EMBL/GenBank/DDBJ databases">
        <authorList>
            <consortium name="ELIXIR-Norway"/>
            <consortium name="Elixir Norway"/>
        </authorList>
    </citation>
    <scope>NUCLEOTIDE SEQUENCE [LARGE SCALE GENOMIC DNA]</scope>
</reference>
<name>A0ABP0TB05_9BRYO</name>
<dbReference type="Proteomes" id="UP001497512">
    <property type="component" value="Chromosome 1"/>
</dbReference>
<organism evidence="3 4">
    <name type="scientific">Sphagnum troendelagicum</name>
    <dbReference type="NCBI Taxonomy" id="128251"/>
    <lineage>
        <taxon>Eukaryota</taxon>
        <taxon>Viridiplantae</taxon>
        <taxon>Streptophyta</taxon>
        <taxon>Embryophyta</taxon>
        <taxon>Bryophyta</taxon>
        <taxon>Sphagnophytina</taxon>
        <taxon>Sphagnopsida</taxon>
        <taxon>Sphagnales</taxon>
        <taxon>Sphagnaceae</taxon>
        <taxon>Sphagnum</taxon>
    </lineage>
</organism>
<feature type="coiled-coil region" evidence="1">
    <location>
        <begin position="26"/>
        <end position="79"/>
    </location>
</feature>
<keyword evidence="1" id="KW-0175">Coiled coil</keyword>
<evidence type="ECO:0000256" key="1">
    <source>
        <dbReference type="SAM" id="Coils"/>
    </source>
</evidence>
<gene>
    <name evidence="3" type="ORF">CSSPTR1EN2_LOCUS1358</name>
</gene>
<feature type="compositionally biased region" description="Polar residues" evidence="2">
    <location>
        <begin position="221"/>
        <end position="245"/>
    </location>
</feature>
<evidence type="ECO:0000256" key="2">
    <source>
        <dbReference type="SAM" id="MobiDB-lite"/>
    </source>
</evidence>
<dbReference type="EMBL" id="OZ019893">
    <property type="protein sequence ID" value="CAK9191373.1"/>
    <property type="molecule type" value="Genomic_DNA"/>
</dbReference>
<feature type="region of interest" description="Disordered" evidence="2">
    <location>
        <begin position="186"/>
        <end position="259"/>
    </location>
</feature>
<sequence length="403" mass="44141">MANIQRLVGEIKGSVEGFKIRIEVESKGWRGHMEGIEKELEALKEETDDEILEAKHSIRNELKLKIAEVIADAEKMRKEEKKQAAIFNVISGLYCRRMDMITADCNDPLGTDQILNSRLVSLENHMEHVASASFTNLRLLDGKVEHITVGVQSALEGAAMAESKCTALGAELVKVFRMLTSCRPSSPLHHHNIEHSLPTKYGRHGRSHSPPARACEHHSDSNSQSPVSRNDGATSSPKVINQGQVSMLRPSPRNLSPNRVGRLVSKRVIRAPGRGAVFAKGTPSSQLRKGEGGYSGASEEGGSPKKERRCYLRNSPRGIGREKFGNDYKPQGQALTLNNKGRPGEDPGLGGHLTIEQQQEGSAKTCQRTNIRLEGGRIQVNVSHHSAVVNQSEKRGDLVAVQS</sequence>
<evidence type="ECO:0000313" key="4">
    <source>
        <dbReference type="Proteomes" id="UP001497512"/>
    </source>
</evidence>
<proteinExistence type="predicted"/>
<feature type="region of interest" description="Disordered" evidence="2">
    <location>
        <begin position="314"/>
        <end position="333"/>
    </location>
</feature>
<keyword evidence="4" id="KW-1185">Reference proteome</keyword>
<feature type="region of interest" description="Disordered" evidence="2">
    <location>
        <begin position="276"/>
        <end position="309"/>
    </location>
</feature>
<protein>
    <submittedName>
        <fullName evidence="3">Uncharacterized protein</fullName>
    </submittedName>
</protein>
<accession>A0ABP0TB05</accession>
<evidence type="ECO:0000313" key="3">
    <source>
        <dbReference type="EMBL" id="CAK9191373.1"/>
    </source>
</evidence>